<reference evidence="1" key="1">
    <citation type="submission" date="2014-11" db="EMBL/GenBank/DDBJ databases">
        <authorList>
            <person name="Amaro Gonzalez C."/>
        </authorList>
    </citation>
    <scope>NUCLEOTIDE SEQUENCE</scope>
</reference>
<reference evidence="1" key="2">
    <citation type="journal article" date="2015" name="Fish Shellfish Immunol.">
        <title>Early steps in the European eel (Anguilla anguilla)-Vibrio vulnificus interaction in the gills: Role of the RtxA13 toxin.</title>
        <authorList>
            <person name="Callol A."/>
            <person name="Pajuelo D."/>
            <person name="Ebbesson L."/>
            <person name="Teles M."/>
            <person name="MacKenzie S."/>
            <person name="Amaro C."/>
        </authorList>
    </citation>
    <scope>NUCLEOTIDE SEQUENCE</scope>
</reference>
<evidence type="ECO:0000313" key="1">
    <source>
        <dbReference type="EMBL" id="JAH08352.1"/>
    </source>
</evidence>
<protein>
    <submittedName>
        <fullName evidence="1">Uncharacterized protein</fullName>
    </submittedName>
</protein>
<accession>A0A0E9PVR7</accession>
<name>A0A0E9PVR7_ANGAN</name>
<dbReference type="EMBL" id="GBXM01100225">
    <property type="protein sequence ID" value="JAH08352.1"/>
    <property type="molecule type" value="Transcribed_RNA"/>
</dbReference>
<proteinExistence type="predicted"/>
<sequence>MSKMRENIFTSSGRLLEHTHILEDF</sequence>
<dbReference type="AlphaFoldDB" id="A0A0E9PVR7"/>
<organism evidence="1">
    <name type="scientific">Anguilla anguilla</name>
    <name type="common">European freshwater eel</name>
    <name type="synonym">Muraena anguilla</name>
    <dbReference type="NCBI Taxonomy" id="7936"/>
    <lineage>
        <taxon>Eukaryota</taxon>
        <taxon>Metazoa</taxon>
        <taxon>Chordata</taxon>
        <taxon>Craniata</taxon>
        <taxon>Vertebrata</taxon>
        <taxon>Euteleostomi</taxon>
        <taxon>Actinopterygii</taxon>
        <taxon>Neopterygii</taxon>
        <taxon>Teleostei</taxon>
        <taxon>Anguilliformes</taxon>
        <taxon>Anguillidae</taxon>
        <taxon>Anguilla</taxon>
    </lineage>
</organism>